<dbReference type="SUPFAM" id="SSF56112">
    <property type="entry name" value="Protein kinase-like (PK-like)"/>
    <property type="match status" value="1"/>
</dbReference>
<evidence type="ECO:0000313" key="5">
    <source>
        <dbReference type="Proteomes" id="UP000321157"/>
    </source>
</evidence>
<dbReference type="Proteomes" id="UP000321157">
    <property type="component" value="Unassembled WGS sequence"/>
</dbReference>
<dbReference type="InterPro" id="IPR004147">
    <property type="entry name" value="ABC1_dom"/>
</dbReference>
<dbReference type="CDD" id="cd05121">
    <property type="entry name" value="ABC1_ADCK3-like"/>
    <property type="match status" value="1"/>
</dbReference>
<dbReference type="OrthoDB" id="9795390at2"/>
<dbReference type="InterPro" id="IPR011009">
    <property type="entry name" value="Kinase-like_dom_sf"/>
</dbReference>
<evidence type="ECO:0000256" key="1">
    <source>
        <dbReference type="ARBA" id="ARBA00009670"/>
    </source>
</evidence>
<evidence type="ECO:0000256" key="2">
    <source>
        <dbReference type="SAM" id="Phobius"/>
    </source>
</evidence>
<comment type="similarity">
    <text evidence="1">Belongs to the protein kinase superfamily. ADCK protein kinase family.</text>
</comment>
<dbReference type="RefSeq" id="WP_146809653.1">
    <property type="nucleotide sequence ID" value="NZ_BJXX01000077.1"/>
</dbReference>
<reference evidence="4 5" key="1">
    <citation type="submission" date="2019-07" db="EMBL/GenBank/DDBJ databases">
        <title>Whole genome shotgun sequence of Aneurinibacillus danicus NBRC 102444.</title>
        <authorList>
            <person name="Hosoyama A."/>
            <person name="Uohara A."/>
            <person name="Ohji S."/>
            <person name="Ichikawa N."/>
        </authorList>
    </citation>
    <scope>NUCLEOTIDE SEQUENCE [LARGE SCALE GENOMIC DNA]</scope>
    <source>
        <strain evidence="4 5">NBRC 102444</strain>
    </source>
</reference>
<evidence type="ECO:0000313" key="4">
    <source>
        <dbReference type="EMBL" id="GEN34378.1"/>
    </source>
</evidence>
<keyword evidence="2" id="KW-0472">Membrane</keyword>
<keyword evidence="2" id="KW-1133">Transmembrane helix</keyword>
<accession>A0A511V917</accession>
<feature type="transmembrane region" description="Helical" evidence="2">
    <location>
        <begin position="499"/>
        <end position="521"/>
    </location>
</feature>
<evidence type="ECO:0000259" key="3">
    <source>
        <dbReference type="Pfam" id="PF03109"/>
    </source>
</evidence>
<protein>
    <submittedName>
        <fullName evidence="4">ABC transporter</fullName>
    </submittedName>
</protein>
<dbReference type="PANTHER" id="PTHR10566">
    <property type="entry name" value="CHAPERONE-ACTIVITY OF BC1 COMPLEX CABC1 -RELATED"/>
    <property type="match status" value="1"/>
</dbReference>
<feature type="transmembrane region" description="Helical" evidence="2">
    <location>
        <begin position="533"/>
        <end position="553"/>
    </location>
</feature>
<gene>
    <name evidence="4" type="ORF">ADA01nite_18380</name>
</gene>
<comment type="caution">
    <text evidence="4">The sequence shown here is derived from an EMBL/GenBank/DDBJ whole genome shotgun (WGS) entry which is preliminary data.</text>
</comment>
<feature type="domain" description="ABC1 atypical kinase-like" evidence="3">
    <location>
        <begin position="94"/>
        <end position="338"/>
    </location>
</feature>
<dbReference type="Pfam" id="PF03109">
    <property type="entry name" value="ABC1"/>
    <property type="match status" value="1"/>
</dbReference>
<organism evidence="4 5">
    <name type="scientific">Aneurinibacillus danicus</name>
    <dbReference type="NCBI Taxonomy" id="267746"/>
    <lineage>
        <taxon>Bacteria</taxon>
        <taxon>Bacillati</taxon>
        <taxon>Bacillota</taxon>
        <taxon>Bacilli</taxon>
        <taxon>Bacillales</taxon>
        <taxon>Paenibacillaceae</taxon>
        <taxon>Aneurinibacillus group</taxon>
        <taxon>Aneurinibacillus</taxon>
    </lineage>
</organism>
<keyword evidence="5" id="KW-1185">Reference proteome</keyword>
<dbReference type="PANTHER" id="PTHR10566:SF113">
    <property type="entry name" value="PROTEIN ACTIVITY OF BC1 COMPLEX KINASE 7, CHLOROPLASTIC"/>
    <property type="match status" value="1"/>
</dbReference>
<dbReference type="InterPro" id="IPR050154">
    <property type="entry name" value="UbiB_kinase"/>
</dbReference>
<dbReference type="AlphaFoldDB" id="A0A511V917"/>
<proteinExistence type="inferred from homology"/>
<keyword evidence="2" id="KW-0812">Transmembrane</keyword>
<name>A0A511V917_9BACL</name>
<sequence length="558" mass="63516">MFGRKMKHAHRYQEIIRAFLRNGFGYIIKELGLTDIMSIPKKKEVADTNLLPRTTGERIRSFLQELGPTFIKMGQIASTRRDLIPADIIQELEKLQDCVPPFPFDQVRQIIEAELGANIEEIFAEFHETPLAAASIGQVHYALLHTKEPVAVKIQRPEIQSIIETDLEILEDLAGLMESRMDWAKKYQIRDMVEEFSKSLRAELDYSIEARNAEKIADQFIGNSTIRIPKMYWDYSTKKVLTMEYIQGIKVNDLEKMAEKGYNRKVVAERLAHSIFHQILIEGFFHGDPHPGNVVVLPGEVIVLMDFGMVGRLSPDMKYHFSSLVISLKRGSTDGIIKAISRMGLIPVNTDMALLRAEVDELRDKYYGVPLSEISLGKAINDLFTVAFHHRIQIPADLTLLGKAILTVEGVVELLDPEFSIMDVAEPFGQRLIKDRFHPKNLAENAWSYIVEYTEFISNLPKNIREITSTMQRGKLHVEITISELHLLLEKLDRISNRLSFSIVLLSFSIIMVGLIIGSSIGRQSTLLWKIPAIELGFGVASLMFLWLLYAIYKSGRF</sequence>
<dbReference type="EMBL" id="BJXX01000077">
    <property type="protein sequence ID" value="GEN34378.1"/>
    <property type="molecule type" value="Genomic_DNA"/>
</dbReference>